<dbReference type="FunFam" id="3.30.160.60:FF:000522">
    <property type="entry name" value="zinc finger protein 285"/>
    <property type="match status" value="1"/>
</dbReference>
<keyword evidence="3" id="KW-1017">Isopeptide bond</keyword>
<dbReference type="InterPro" id="IPR013087">
    <property type="entry name" value="Znf_C2H2_type"/>
</dbReference>
<protein>
    <recommendedName>
        <fullName evidence="19">Zinc finger protein 282</fullName>
    </recommendedName>
</protein>
<keyword evidence="7" id="KW-0862">Zinc</keyword>
<keyword evidence="5" id="KW-0677">Repeat</keyword>
<feature type="domain" description="C2H2-type" evidence="15">
    <location>
        <begin position="429"/>
        <end position="456"/>
    </location>
</feature>
<evidence type="ECO:0000256" key="4">
    <source>
        <dbReference type="ARBA" id="ARBA00022723"/>
    </source>
</evidence>
<evidence type="ECO:0000256" key="6">
    <source>
        <dbReference type="ARBA" id="ARBA00022771"/>
    </source>
</evidence>
<dbReference type="PROSITE" id="PS50805">
    <property type="entry name" value="KRAB"/>
    <property type="match status" value="1"/>
</dbReference>
<reference evidence="18" key="2">
    <citation type="journal article" date="2013" name="Nat. Genet.">
        <title>The draft genomes of soft-shell turtle and green sea turtle yield insights into the development and evolution of the turtle-specific body plan.</title>
        <authorList>
            <person name="Wang Z."/>
            <person name="Pascual-Anaya J."/>
            <person name="Zadissa A."/>
            <person name="Li W."/>
            <person name="Niimura Y."/>
            <person name="Huang Z."/>
            <person name="Li C."/>
            <person name="White S."/>
            <person name="Xiong Z."/>
            <person name="Fang D."/>
            <person name="Wang B."/>
            <person name="Ming Y."/>
            <person name="Chen Y."/>
            <person name="Zheng Y."/>
            <person name="Kuraku S."/>
            <person name="Pignatelli M."/>
            <person name="Herrero J."/>
            <person name="Beal K."/>
            <person name="Nozawa M."/>
            <person name="Li Q."/>
            <person name="Wang J."/>
            <person name="Zhang H."/>
            <person name="Yu L."/>
            <person name="Shigenobu S."/>
            <person name="Wang J."/>
            <person name="Liu J."/>
            <person name="Flicek P."/>
            <person name="Searle S."/>
            <person name="Wang J."/>
            <person name="Kuratani S."/>
            <person name="Yin Y."/>
            <person name="Aken B."/>
            <person name="Zhang G."/>
            <person name="Irie N."/>
        </authorList>
    </citation>
    <scope>NUCLEOTIDE SEQUENCE [LARGE SCALE GENOMIC DNA]</scope>
    <source>
        <strain evidence="18">Daiwa-1</strain>
    </source>
</reference>
<reference evidence="17" key="3">
    <citation type="submission" date="2025-08" db="UniProtKB">
        <authorList>
            <consortium name="Ensembl"/>
        </authorList>
    </citation>
    <scope>IDENTIFICATION</scope>
</reference>
<dbReference type="Pfam" id="PF00096">
    <property type="entry name" value="zf-C2H2"/>
    <property type="match status" value="4"/>
</dbReference>
<dbReference type="SUPFAM" id="SSF109640">
    <property type="entry name" value="KRAB domain (Kruppel-associated box)"/>
    <property type="match status" value="1"/>
</dbReference>
<dbReference type="Proteomes" id="UP000007267">
    <property type="component" value="Unassembled WGS sequence"/>
</dbReference>
<dbReference type="FunFam" id="3.30.160.60:FF:000151">
    <property type="entry name" value="Zinc finger and SCAN domain-containing 21"/>
    <property type="match status" value="1"/>
</dbReference>
<evidence type="ECO:0000256" key="10">
    <source>
        <dbReference type="ARBA" id="ARBA00023125"/>
    </source>
</evidence>
<dbReference type="GO" id="GO:0005634">
    <property type="term" value="C:nucleus"/>
    <property type="evidence" value="ECO:0007669"/>
    <property type="project" value="UniProtKB-SubCell"/>
</dbReference>
<dbReference type="Ensembl" id="ENSPSIT00000002425.1">
    <property type="protein sequence ID" value="ENSPSIP00000002417.1"/>
    <property type="gene ID" value="ENSPSIG00000002382.1"/>
</dbReference>
<evidence type="ECO:0000256" key="2">
    <source>
        <dbReference type="ARBA" id="ARBA00006991"/>
    </source>
</evidence>
<keyword evidence="6 13" id="KW-0863">Zinc-finger</keyword>
<evidence type="ECO:0000256" key="3">
    <source>
        <dbReference type="ARBA" id="ARBA00022499"/>
    </source>
</evidence>
<dbReference type="SUPFAM" id="SSF57997">
    <property type="entry name" value="Tropomyosin"/>
    <property type="match status" value="1"/>
</dbReference>
<dbReference type="FunFam" id="3.30.160.60:FF:001415">
    <property type="entry name" value="zinc finger protein 282"/>
    <property type="match status" value="1"/>
</dbReference>
<dbReference type="CDD" id="cd07765">
    <property type="entry name" value="KRAB_A-box"/>
    <property type="match status" value="1"/>
</dbReference>
<feature type="domain" description="C2H2-type" evidence="15">
    <location>
        <begin position="457"/>
        <end position="484"/>
    </location>
</feature>
<dbReference type="OMA" id="EEQQCVW"/>
<dbReference type="AlphaFoldDB" id="K7F307"/>
<reference evidence="17" key="4">
    <citation type="submission" date="2025-09" db="UniProtKB">
        <authorList>
            <consortium name="Ensembl"/>
        </authorList>
    </citation>
    <scope>IDENTIFICATION</scope>
</reference>
<feature type="domain" description="C2H2-type" evidence="15">
    <location>
        <begin position="513"/>
        <end position="540"/>
    </location>
</feature>
<evidence type="ECO:0000256" key="12">
    <source>
        <dbReference type="ARBA" id="ARBA00023242"/>
    </source>
</evidence>
<evidence type="ECO:0000256" key="8">
    <source>
        <dbReference type="ARBA" id="ARBA00022843"/>
    </source>
</evidence>
<evidence type="ECO:0000256" key="14">
    <source>
        <dbReference type="SAM" id="MobiDB-lite"/>
    </source>
</evidence>
<evidence type="ECO:0000259" key="15">
    <source>
        <dbReference type="PROSITE" id="PS50157"/>
    </source>
</evidence>
<dbReference type="FunFam" id="3.30.160.60:FF:002716">
    <property type="entry name" value="Zinc finger protein 212"/>
    <property type="match status" value="1"/>
</dbReference>
<evidence type="ECO:0000259" key="16">
    <source>
        <dbReference type="PROSITE" id="PS50805"/>
    </source>
</evidence>
<evidence type="ECO:0000313" key="17">
    <source>
        <dbReference type="Ensembl" id="ENSPSIP00000002417.1"/>
    </source>
</evidence>
<evidence type="ECO:0000256" key="9">
    <source>
        <dbReference type="ARBA" id="ARBA00023015"/>
    </source>
</evidence>
<dbReference type="SMART" id="SM00349">
    <property type="entry name" value="KRAB"/>
    <property type="match status" value="1"/>
</dbReference>
<comment type="subcellular location">
    <subcellularLocation>
        <location evidence="1">Nucleus</location>
    </subcellularLocation>
</comment>
<dbReference type="HOGENOM" id="CLU_002678_76_3_1"/>
<dbReference type="Gene3D" id="6.10.140.140">
    <property type="match status" value="1"/>
</dbReference>
<keyword evidence="18" id="KW-1185">Reference proteome</keyword>
<keyword evidence="12" id="KW-0539">Nucleus</keyword>
<dbReference type="EMBL" id="AGCU01159385">
    <property type="status" value="NOT_ANNOTATED_CDS"/>
    <property type="molecule type" value="Genomic_DNA"/>
</dbReference>
<evidence type="ECO:0000256" key="1">
    <source>
        <dbReference type="ARBA" id="ARBA00004123"/>
    </source>
</evidence>
<dbReference type="PANTHER" id="PTHR24381">
    <property type="entry name" value="ZINC FINGER PROTEIN"/>
    <property type="match status" value="1"/>
</dbReference>
<feature type="domain" description="C2H2-type" evidence="15">
    <location>
        <begin position="569"/>
        <end position="590"/>
    </location>
</feature>
<keyword evidence="11" id="KW-0804">Transcription</keyword>
<dbReference type="eggNOG" id="KOG1721">
    <property type="taxonomic scope" value="Eukaryota"/>
</dbReference>
<evidence type="ECO:0000256" key="11">
    <source>
        <dbReference type="ARBA" id="ARBA00023163"/>
    </source>
</evidence>
<feature type="region of interest" description="Disordered" evidence="14">
    <location>
        <begin position="385"/>
        <end position="421"/>
    </location>
</feature>
<evidence type="ECO:0000256" key="5">
    <source>
        <dbReference type="ARBA" id="ARBA00022737"/>
    </source>
</evidence>
<keyword evidence="10" id="KW-0238">DNA-binding</keyword>
<evidence type="ECO:0000256" key="7">
    <source>
        <dbReference type="ARBA" id="ARBA00022833"/>
    </source>
</evidence>
<dbReference type="InterPro" id="IPR001909">
    <property type="entry name" value="KRAB"/>
</dbReference>
<dbReference type="PROSITE" id="PS00028">
    <property type="entry name" value="ZINC_FINGER_C2H2_1"/>
    <property type="match status" value="3"/>
</dbReference>
<dbReference type="SUPFAM" id="SSF57667">
    <property type="entry name" value="beta-beta-alpha zinc fingers"/>
    <property type="match status" value="3"/>
</dbReference>
<dbReference type="InterPro" id="IPR036236">
    <property type="entry name" value="Znf_C2H2_sf"/>
</dbReference>
<evidence type="ECO:0008006" key="19">
    <source>
        <dbReference type="Google" id="ProtNLM"/>
    </source>
</evidence>
<sequence length="590" mass="66652">LSLSPCKQIQEWNVEAQHLLPLQPPLVPERAHMREAQLHTAEASLWTVVATVQAMERKIDLLATRLLSLEGRSGTAEKKLIDCEKTAMEFNNQLESKWAVLGSLIQEYGLLQRRLENVENLLKNRNFWVLRLPPGTKGEVPKMPVTFVDVAVYFSAEEWKNLEDWQKELYNNLMKENYESLSSLESLMSTPDILSRIKQEEGPFVGEHQFSEERGIPVDPCAGADALISAHDFLSWIKQEEEPCVREPWELAEREMLTGPGPGEQWLKRSQNQSMTILCLTRSMTNPNPRPTELCHPTPQCGSKSQCCPPGTAPVLKQCKILLHPAPGQRPWSLMVVFPHLPAPVQLHMFCCYFCFLAPQGGREHAVGMGSQEPALLGCPEAVRPVGSARSSSRRRRGDGLLVKSEEQRPRQAGPEELGLLGGSRERPFQCAACGKSFIRKQNLLKHQRIHTGERPYQCGEVGRSFRYKESLKDHQRVHGLEPPSAGAGCEKSFSEPAALARHQKSHAAGRPFRCGDCGKGFSWSSHLERHRRVHTGERPFQCATCGKSFMRKQNLLKHQRIHTGERPYQCGACGRCFRYKESLKDHQRT</sequence>
<dbReference type="GeneTree" id="ENSGT00940000161603"/>
<keyword evidence="8" id="KW-0832">Ubl conjugation</keyword>
<evidence type="ECO:0000313" key="18">
    <source>
        <dbReference type="Proteomes" id="UP000007267"/>
    </source>
</evidence>
<feature type="domain" description="C2H2-type" evidence="15">
    <location>
        <begin position="490"/>
        <end position="512"/>
    </location>
</feature>
<dbReference type="InterPro" id="IPR036051">
    <property type="entry name" value="KRAB_dom_sf"/>
</dbReference>
<accession>K7F307</accession>
<dbReference type="PANTHER" id="PTHR24381:SF269">
    <property type="entry name" value="ZINC FINGER PROTEIN 398"/>
    <property type="match status" value="1"/>
</dbReference>
<dbReference type="FunFam" id="3.30.160.60:FF:000617">
    <property type="entry name" value="Zinc finger protein 777"/>
    <property type="match status" value="1"/>
</dbReference>
<dbReference type="EMBL" id="AGCU01159388">
    <property type="status" value="NOT_ANNOTATED_CDS"/>
    <property type="molecule type" value="Genomic_DNA"/>
</dbReference>
<dbReference type="EMBL" id="AGCU01159387">
    <property type="status" value="NOT_ANNOTATED_CDS"/>
    <property type="molecule type" value="Genomic_DNA"/>
</dbReference>
<keyword evidence="4" id="KW-0479">Metal-binding</keyword>
<evidence type="ECO:0000256" key="13">
    <source>
        <dbReference type="PROSITE-ProRule" id="PRU00042"/>
    </source>
</evidence>
<organism evidence="17 18">
    <name type="scientific">Pelodiscus sinensis</name>
    <name type="common">Chinese softshell turtle</name>
    <name type="synonym">Trionyx sinensis</name>
    <dbReference type="NCBI Taxonomy" id="13735"/>
    <lineage>
        <taxon>Eukaryota</taxon>
        <taxon>Metazoa</taxon>
        <taxon>Chordata</taxon>
        <taxon>Craniata</taxon>
        <taxon>Vertebrata</taxon>
        <taxon>Euteleostomi</taxon>
        <taxon>Archelosauria</taxon>
        <taxon>Testudinata</taxon>
        <taxon>Testudines</taxon>
        <taxon>Cryptodira</taxon>
        <taxon>Trionychia</taxon>
        <taxon>Trionychidae</taxon>
        <taxon>Pelodiscus</taxon>
    </lineage>
</organism>
<dbReference type="PROSITE" id="PS50157">
    <property type="entry name" value="ZINC_FINGER_C2H2_2"/>
    <property type="match status" value="6"/>
</dbReference>
<keyword evidence="9" id="KW-0805">Transcription regulation</keyword>
<reference evidence="18" key="1">
    <citation type="submission" date="2011-10" db="EMBL/GenBank/DDBJ databases">
        <authorList>
            <consortium name="Soft-shell Turtle Genome Consortium"/>
        </authorList>
    </citation>
    <scope>NUCLEOTIDE SEQUENCE [LARGE SCALE GENOMIC DNA]</scope>
    <source>
        <strain evidence="18">Daiwa-1</strain>
    </source>
</reference>
<dbReference type="Gene3D" id="3.30.160.60">
    <property type="entry name" value="Classic Zinc Finger"/>
    <property type="match status" value="5"/>
</dbReference>
<name>K7F307_PELSI</name>
<feature type="domain" description="C2H2-type" evidence="15">
    <location>
        <begin position="541"/>
        <end position="568"/>
    </location>
</feature>
<dbReference type="EMBL" id="AGCU01159386">
    <property type="status" value="NOT_ANNOTATED_CDS"/>
    <property type="molecule type" value="Genomic_DNA"/>
</dbReference>
<dbReference type="SMART" id="SM00355">
    <property type="entry name" value="ZnF_C2H2"/>
    <property type="match status" value="6"/>
</dbReference>
<dbReference type="GO" id="GO:0008270">
    <property type="term" value="F:zinc ion binding"/>
    <property type="evidence" value="ECO:0007669"/>
    <property type="project" value="UniProtKB-KW"/>
</dbReference>
<feature type="domain" description="KRAB" evidence="16">
    <location>
        <begin position="145"/>
        <end position="216"/>
    </location>
</feature>
<comment type="similarity">
    <text evidence="2">Belongs to the krueppel C2H2-type zinc-finger protein family.</text>
</comment>
<dbReference type="GO" id="GO:0000981">
    <property type="term" value="F:DNA-binding transcription factor activity, RNA polymerase II-specific"/>
    <property type="evidence" value="ECO:0007669"/>
    <property type="project" value="TreeGrafter"/>
</dbReference>
<proteinExistence type="inferred from homology"/>
<dbReference type="Pfam" id="PF01352">
    <property type="entry name" value="KRAB"/>
    <property type="match status" value="1"/>
</dbReference>
<dbReference type="GO" id="GO:0000977">
    <property type="term" value="F:RNA polymerase II transcription regulatory region sequence-specific DNA binding"/>
    <property type="evidence" value="ECO:0007669"/>
    <property type="project" value="TreeGrafter"/>
</dbReference>